<keyword evidence="6" id="KW-0507">mRNA processing</keyword>
<accession>A0A4C1XI99</accession>
<dbReference type="Pfam" id="PF03291">
    <property type="entry name" value="mRNA_G-N7_MeTrfase"/>
    <property type="match status" value="1"/>
</dbReference>
<evidence type="ECO:0000259" key="9">
    <source>
        <dbReference type="PROSITE" id="PS51562"/>
    </source>
</evidence>
<sequence length="527" mass="60274">MNIKQARVASPWLFNLFKDSCVYDLKEYECGLSMMSKRILYVDEDQLSLAPSACELQKMVTKMNYSVKERGMKKPRQILLRMASSEAAEKNKCSSRDNEDNENYTPDAKKFKSEEHPNIVAAHYNHLEEKGLKERFNSPIFYLRNFNNWVKSVLIQEYTDKIREKDYGRPLKVLDVCCGKGGDLSKWEKARVEKVIFADIAEVSVQQCRNRYEDLRRRCRHLYSAEFIAADCSKETLRDKYSDPSINFDIVSCQFGLHYSFESLSQAQRMLKNISECLRPDGYFIGTIPNAYEIVARSQRSVNGEFGNRVYNIKLLFDTKDGYPLFGAKYDFHLEGVVDCPEFLVNFELLIKLAAEVGLQLVYRASFAEYFNDFHKKYKQLLERIICFETFPPPPSRKLIGEDIEYEHAREYLQKKEKTNDNERVSIGTMGQNEWEVATGHALAVAADRVASARWAAAATAAPWTIPFLVVPTPEVLECHRAVSGLRLLEVATGVDEGEVEESEVKVEAKVEAAVEAKAAICSNDPC</sequence>
<dbReference type="InterPro" id="IPR029063">
    <property type="entry name" value="SAM-dependent_MTases_sf"/>
</dbReference>
<dbReference type="STRING" id="151549.A0A4C1XI99"/>
<protein>
    <recommendedName>
        <fullName evidence="1">mRNA (guanine-N(7))-methyltransferase</fullName>
        <ecNumber evidence="1">2.1.1.56</ecNumber>
    </recommendedName>
</protein>
<keyword evidence="6" id="KW-0506">mRNA capping</keyword>
<comment type="caution">
    <text evidence="10">The sequence shown here is derived from an EMBL/GenBank/DDBJ whole genome shotgun (WGS) entry which is preliminary data.</text>
</comment>
<dbReference type="SUPFAM" id="SSF53335">
    <property type="entry name" value="S-adenosyl-L-methionine-dependent methyltransferases"/>
    <property type="match status" value="1"/>
</dbReference>
<dbReference type="OrthoDB" id="10248867at2759"/>
<evidence type="ECO:0000313" key="10">
    <source>
        <dbReference type="EMBL" id="GBP62820.1"/>
    </source>
</evidence>
<feature type="compositionally biased region" description="Basic and acidic residues" evidence="8">
    <location>
        <begin position="89"/>
        <end position="98"/>
    </location>
</feature>
<comment type="catalytic activity">
    <reaction evidence="7">
        <text>a 5'-end (5'-triphosphoguanosine)-ribonucleoside in mRNA + S-adenosyl-L-methionine = a 5'-end (N(7)-methyl 5'-triphosphoguanosine)-ribonucleoside in mRNA + S-adenosyl-L-homocysteine</text>
        <dbReference type="Rhea" id="RHEA:67008"/>
        <dbReference type="Rhea" id="RHEA-COMP:17166"/>
        <dbReference type="Rhea" id="RHEA-COMP:17167"/>
        <dbReference type="ChEBI" id="CHEBI:57856"/>
        <dbReference type="ChEBI" id="CHEBI:59789"/>
        <dbReference type="ChEBI" id="CHEBI:156461"/>
        <dbReference type="ChEBI" id="CHEBI:167617"/>
        <dbReference type="EC" id="2.1.1.56"/>
    </reaction>
</comment>
<keyword evidence="2 10" id="KW-0489">Methyltransferase</keyword>
<dbReference type="InterPro" id="IPR004971">
    <property type="entry name" value="mRNA_G-N7_MeTrfase_dom"/>
</dbReference>
<keyword evidence="4" id="KW-0949">S-adenosyl-L-methionine</keyword>
<evidence type="ECO:0000256" key="7">
    <source>
        <dbReference type="ARBA" id="ARBA00044712"/>
    </source>
</evidence>
<name>A0A4C1XI99_EUMVA</name>
<dbReference type="InterPro" id="IPR039753">
    <property type="entry name" value="RG7MT1"/>
</dbReference>
<dbReference type="AlphaFoldDB" id="A0A4C1XI99"/>
<organism evidence="10 11">
    <name type="scientific">Eumeta variegata</name>
    <name type="common">Bagworm moth</name>
    <name type="synonym">Eumeta japonica</name>
    <dbReference type="NCBI Taxonomy" id="151549"/>
    <lineage>
        <taxon>Eukaryota</taxon>
        <taxon>Metazoa</taxon>
        <taxon>Ecdysozoa</taxon>
        <taxon>Arthropoda</taxon>
        <taxon>Hexapoda</taxon>
        <taxon>Insecta</taxon>
        <taxon>Pterygota</taxon>
        <taxon>Neoptera</taxon>
        <taxon>Endopterygota</taxon>
        <taxon>Lepidoptera</taxon>
        <taxon>Glossata</taxon>
        <taxon>Ditrysia</taxon>
        <taxon>Tineoidea</taxon>
        <taxon>Psychidae</taxon>
        <taxon>Oiketicinae</taxon>
        <taxon>Eumeta</taxon>
    </lineage>
</organism>
<feature type="domain" description="MRNA cap 0 methyltransferase" evidence="9">
    <location>
        <begin position="138"/>
        <end position="449"/>
    </location>
</feature>
<dbReference type="Gene3D" id="3.40.50.150">
    <property type="entry name" value="Vaccinia Virus protein VP39"/>
    <property type="match status" value="1"/>
</dbReference>
<dbReference type="PANTHER" id="PTHR12189">
    <property type="entry name" value="MRNA GUANINE-7- METHYLTRANSFERASE"/>
    <property type="match status" value="1"/>
</dbReference>
<evidence type="ECO:0000256" key="8">
    <source>
        <dbReference type="SAM" id="MobiDB-lite"/>
    </source>
</evidence>
<dbReference type="Proteomes" id="UP000299102">
    <property type="component" value="Unassembled WGS sequence"/>
</dbReference>
<evidence type="ECO:0000256" key="1">
    <source>
        <dbReference type="ARBA" id="ARBA00011926"/>
    </source>
</evidence>
<dbReference type="EMBL" id="BGZK01000850">
    <property type="protein sequence ID" value="GBP62820.1"/>
    <property type="molecule type" value="Genomic_DNA"/>
</dbReference>
<keyword evidence="3 10" id="KW-0808">Transferase</keyword>
<keyword evidence="11" id="KW-1185">Reference proteome</keyword>
<dbReference type="PANTHER" id="PTHR12189:SF2">
    <property type="entry name" value="MRNA CAP GUANINE-N7 METHYLTRANSFERASE"/>
    <property type="match status" value="1"/>
</dbReference>
<evidence type="ECO:0000256" key="4">
    <source>
        <dbReference type="ARBA" id="ARBA00022691"/>
    </source>
</evidence>
<dbReference type="EC" id="2.1.1.56" evidence="1"/>
<reference evidence="10 11" key="1">
    <citation type="journal article" date="2019" name="Commun. Biol.">
        <title>The bagworm genome reveals a unique fibroin gene that provides high tensile strength.</title>
        <authorList>
            <person name="Kono N."/>
            <person name="Nakamura H."/>
            <person name="Ohtoshi R."/>
            <person name="Tomita M."/>
            <person name="Numata K."/>
            <person name="Arakawa K."/>
        </authorList>
    </citation>
    <scope>NUCLEOTIDE SEQUENCE [LARGE SCALE GENOMIC DNA]</scope>
</reference>
<proteinExistence type="predicted"/>
<dbReference type="PROSITE" id="PS51562">
    <property type="entry name" value="RNA_CAP0_MT"/>
    <property type="match status" value="1"/>
</dbReference>
<gene>
    <name evidence="10" type="primary">RNMT</name>
    <name evidence="10" type="ORF">EVAR_50650_1</name>
</gene>
<keyword evidence="5" id="KW-0694">RNA-binding</keyword>
<feature type="region of interest" description="Disordered" evidence="8">
    <location>
        <begin position="89"/>
        <end position="109"/>
    </location>
</feature>
<evidence type="ECO:0000256" key="3">
    <source>
        <dbReference type="ARBA" id="ARBA00022679"/>
    </source>
</evidence>
<evidence type="ECO:0000256" key="2">
    <source>
        <dbReference type="ARBA" id="ARBA00022603"/>
    </source>
</evidence>
<evidence type="ECO:0000313" key="11">
    <source>
        <dbReference type="Proteomes" id="UP000299102"/>
    </source>
</evidence>
<dbReference type="GO" id="GO:0003723">
    <property type="term" value="F:RNA binding"/>
    <property type="evidence" value="ECO:0007669"/>
    <property type="project" value="UniProtKB-KW"/>
</dbReference>
<evidence type="ECO:0000256" key="6">
    <source>
        <dbReference type="ARBA" id="ARBA00023042"/>
    </source>
</evidence>
<evidence type="ECO:0000256" key="5">
    <source>
        <dbReference type="ARBA" id="ARBA00022884"/>
    </source>
</evidence>
<dbReference type="GO" id="GO:0005634">
    <property type="term" value="C:nucleus"/>
    <property type="evidence" value="ECO:0007669"/>
    <property type="project" value="TreeGrafter"/>
</dbReference>
<dbReference type="CDD" id="cd02440">
    <property type="entry name" value="AdoMet_MTases"/>
    <property type="match status" value="1"/>
</dbReference>
<dbReference type="GO" id="GO:0004482">
    <property type="term" value="F:mRNA 5'-cap (guanine-N7-)-methyltransferase activity"/>
    <property type="evidence" value="ECO:0007669"/>
    <property type="project" value="UniProtKB-EC"/>
</dbReference>